<sequence length="93" mass="10375">MSEVERPIPTIDEAIAQCHREQDERAVELRKVTGKIAALAMAGGQGGIDSLDDEYVHAFFEQLEELATHAHELSAQIFDQRKNVFYGPRHVAA</sequence>
<gene>
    <name evidence="1" type="ORF">PTE30175_01343</name>
</gene>
<dbReference type="AlphaFoldDB" id="A0A5E4TEW2"/>
<evidence type="ECO:0000313" key="1">
    <source>
        <dbReference type="EMBL" id="VVD86716.1"/>
    </source>
</evidence>
<dbReference type="EMBL" id="CABPRZ010000004">
    <property type="protein sequence ID" value="VVD86716.1"/>
    <property type="molecule type" value="Genomic_DNA"/>
</dbReference>
<accession>A0A5E4TEW2</accession>
<proteinExistence type="predicted"/>
<dbReference type="Proteomes" id="UP000414233">
    <property type="component" value="Unassembled WGS sequence"/>
</dbReference>
<protein>
    <submittedName>
        <fullName evidence="1">Uncharacterized protein</fullName>
    </submittedName>
</protein>
<dbReference type="RefSeq" id="WP_150696277.1">
    <property type="nucleotide sequence ID" value="NZ_CABPRZ010000004.1"/>
</dbReference>
<evidence type="ECO:0000313" key="2">
    <source>
        <dbReference type="Proteomes" id="UP000414233"/>
    </source>
</evidence>
<organism evidence="1 2">
    <name type="scientific">Pandoraea terrae</name>
    <dbReference type="NCBI Taxonomy" id="1537710"/>
    <lineage>
        <taxon>Bacteria</taxon>
        <taxon>Pseudomonadati</taxon>
        <taxon>Pseudomonadota</taxon>
        <taxon>Betaproteobacteria</taxon>
        <taxon>Burkholderiales</taxon>
        <taxon>Burkholderiaceae</taxon>
        <taxon>Pandoraea</taxon>
    </lineage>
</organism>
<name>A0A5E4TEW2_9BURK</name>
<reference evidence="1 2" key="1">
    <citation type="submission" date="2019-08" db="EMBL/GenBank/DDBJ databases">
        <authorList>
            <person name="Peeters C."/>
        </authorList>
    </citation>
    <scope>NUCLEOTIDE SEQUENCE [LARGE SCALE GENOMIC DNA]</scope>
    <source>
        <strain evidence="1 2">LMG 30175</strain>
    </source>
</reference>
<keyword evidence="2" id="KW-1185">Reference proteome</keyword>